<dbReference type="Proteomes" id="UP001317870">
    <property type="component" value="Chromosome"/>
</dbReference>
<dbReference type="Gene3D" id="3.30.1050.40">
    <property type="match status" value="1"/>
</dbReference>
<dbReference type="Pfam" id="PF02517">
    <property type="entry name" value="Rce1-like"/>
    <property type="match status" value="1"/>
</dbReference>
<name>A0ABN6TWG5_9NOCA</name>
<dbReference type="InterPro" id="IPR003675">
    <property type="entry name" value="Rce1/LyrA-like_dom"/>
</dbReference>
<evidence type="ECO:0000313" key="4">
    <source>
        <dbReference type="Proteomes" id="UP001317870"/>
    </source>
</evidence>
<dbReference type="Pfam" id="PF17844">
    <property type="entry name" value="SCP_3"/>
    <property type="match status" value="1"/>
</dbReference>
<evidence type="ECO:0008006" key="5">
    <source>
        <dbReference type="Google" id="ProtNLM"/>
    </source>
</evidence>
<gene>
    <name evidence="3" type="ORF">IFM12276_02870</name>
</gene>
<evidence type="ECO:0000313" key="3">
    <source>
        <dbReference type="EMBL" id="BDT97258.1"/>
    </source>
</evidence>
<evidence type="ECO:0000259" key="2">
    <source>
        <dbReference type="Pfam" id="PF17844"/>
    </source>
</evidence>
<evidence type="ECO:0000259" key="1">
    <source>
        <dbReference type="Pfam" id="PF02517"/>
    </source>
</evidence>
<sequence length="355" mass="36691">MSSGVAARALVAVAVPLAWSNAVLPRLGLGIRARTAANAGFATLYALALRADPGRWSVRGVRHGLVAASAVTAGYASALAVPSLRWQLAELAERGPDVSTTEWAAVHIPLGTVYSEELVFRGTLDPLLDNVFGPRAGALLGAAVFGLWHIAPARAVGDSVPATVAVTTAGGLVFGWLRRHTAGVVAPALLHLAMNAGGAIAPRLARRLEGSVRESRTARGSRVGKVAGRGTVDPAQMRAAVAAVSEWLRDESVDPPARADLGAAVRTTARSLAVSAPGHSVELRVPPFVAVQCVEGPRHTRGTPPNVVETDPRTWLLLATGLLEFDDALDSGAVSASGTRAAEIAHWLPIVRAAA</sequence>
<keyword evidence="4" id="KW-1185">Reference proteome</keyword>
<reference evidence="3 4" key="1">
    <citation type="submission" date="2022-11" db="EMBL/GenBank/DDBJ databases">
        <title>Genome Sequencing of Nocardia sp. ON39_IFM12276 and assembly.</title>
        <authorList>
            <person name="Shimojima M."/>
            <person name="Toyokawa M."/>
            <person name="Uesaka K."/>
        </authorList>
    </citation>
    <scope>NUCLEOTIDE SEQUENCE [LARGE SCALE GENOMIC DNA]</scope>
    <source>
        <strain evidence="3 4">IFM 12276</strain>
    </source>
</reference>
<dbReference type="EMBL" id="AP026978">
    <property type="protein sequence ID" value="BDT97258.1"/>
    <property type="molecule type" value="Genomic_DNA"/>
</dbReference>
<feature type="domain" description="Bacterial SCP orthologue" evidence="2">
    <location>
        <begin position="258"/>
        <end position="350"/>
    </location>
</feature>
<accession>A0ABN6TWG5</accession>
<proteinExistence type="predicted"/>
<protein>
    <recommendedName>
        <fullName evidence="5">CPBP family intramembrane metalloprotease</fullName>
    </recommendedName>
</protein>
<dbReference type="InterPro" id="IPR041629">
    <property type="entry name" value="SCP_3"/>
</dbReference>
<organism evidence="3 4">
    <name type="scientific">Nocardia sputorum</name>
    <dbReference type="NCBI Taxonomy" id="2984338"/>
    <lineage>
        <taxon>Bacteria</taxon>
        <taxon>Bacillati</taxon>
        <taxon>Actinomycetota</taxon>
        <taxon>Actinomycetes</taxon>
        <taxon>Mycobacteriales</taxon>
        <taxon>Nocardiaceae</taxon>
        <taxon>Nocardia</taxon>
    </lineage>
</organism>
<feature type="domain" description="CAAX prenyl protease 2/Lysostaphin resistance protein A-like" evidence="1">
    <location>
        <begin position="105"/>
        <end position="196"/>
    </location>
</feature>